<dbReference type="Pfam" id="PF18768">
    <property type="entry name" value="RNPP_C"/>
    <property type="match status" value="1"/>
</dbReference>
<evidence type="ECO:0000313" key="1">
    <source>
        <dbReference type="EMBL" id="ACA40108.1"/>
    </source>
</evidence>
<dbReference type="InterPro" id="IPR011990">
    <property type="entry name" value="TPR-like_helical_dom_sf"/>
</dbReference>
<name>B1HYE7_LYSSC</name>
<protein>
    <submittedName>
        <fullName evidence="1">Uncharacterized protein</fullName>
    </submittedName>
</protein>
<dbReference type="Gene3D" id="1.25.40.10">
    <property type="entry name" value="Tetratricopeptide repeat domain"/>
    <property type="match status" value="1"/>
</dbReference>
<sequence>MKSYKEAIDLLQEGIKRSVKLENMSFLGHYNYYLAKCYERVGENKDLINTHYKNAGFFFKLLNNSLYYQIVYHEQRHLFT</sequence>
<dbReference type="HOGENOM" id="CLU_2585494_0_0_9"/>
<dbReference type="InterPro" id="IPR041315">
    <property type="entry name" value="PlcR_TPR"/>
</dbReference>
<evidence type="ECO:0000313" key="2">
    <source>
        <dbReference type="Proteomes" id="UP000002164"/>
    </source>
</evidence>
<proteinExistence type="predicted"/>
<dbReference type="EnsemblBacteria" id="ACA40108">
    <property type="protein sequence ID" value="ACA40108"/>
    <property type="gene ID" value="Bsph_2557"/>
</dbReference>
<dbReference type="AlphaFoldDB" id="B1HYE7"/>
<reference evidence="1 2" key="1">
    <citation type="journal article" date="2008" name="J. Bacteriol.">
        <title>Complete genome sequence of the mosquitocidal bacterium Bacillus sphaericus C3-41 and comparison with those of closely related Bacillus species.</title>
        <authorList>
            <person name="Hu X."/>
            <person name="Fan W."/>
            <person name="Han B."/>
            <person name="Liu H."/>
            <person name="Zheng D."/>
            <person name="Li Q."/>
            <person name="Dong W."/>
            <person name="Yan J."/>
            <person name="Gao M."/>
            <person name="Berry C."/>
            <person name="Yuan Z."/>
        </authorList>
    </citation>
    <scope>NUCLEOTIDE SEQUENCE [LARGE SCALE GENOMIC DNA]</scope>
    <source>
        <strain evidence="1 2">C3-41</strain>
    </source>
</reference>
<organism evidence="1 2">
    <name type="scientific">Lysinibacillus sphaericus (strain C3-41)</name>
    <dbReference type="NCBI Taxonomy" id="444177"/>
    <lineage>
        <taxon>Bacteria</taxon>
        <taxon>Bacillati</taxon>
        <taxon>Bacillota</taxon>
        <taxon>Bacilli</taxon>
        <taxon>Bacillales</taxon>
        <taxon>Bacillaceae</taxon>
        <taxon>Lysinibacillus</taxon>
    </lineage>
</organism>
<dbReference type="Proteomes" id="UP000002164">
    <property type="component" value="Chromosome"/>
</dbReference>
<dbReference type="EMBL" id="CP000817">
    <property type="protein sequence ID" value="ACA40108.1"/>
    <property type="molecule type" value="Genomic_DNA"/>
</dbReference>
<accession>B1HYE7</accession>
<gene>
    <name evidence="1" type="ordered locus">Bsph_2557</name>
</gene>
<dbReference type="KEGG" id="lsp:Bsph_2557"/>